<feature type="transmembrane region" description="Helical" evidence="1">
    <location>
        <begin position="1709"/>
        <end position="1730"/>
    </location>
</feature>
<dbReference type="Proteomes" id="UP000008983">
    <property type="component" value="Unassembled WGS sequence"/>
</dbReference>
<dbReference type="GeneID" id="14910818"/>
<organism evidence="2 3">
    <name type="scientific">Ichthyophthirius multifiliis</name>
    <name type="common">White spot disease agent</name>
    <name type="synonym">Ich</name>
    <dbReference type="NCBI Taxonomy" id="5932"/>
    <lineage>
        <taxon>Eukaryota</taxon>
        <taxon>Sar</taxon>
        <taxon>Alveolata</taxon>
        <taxon>Ciliophora</taxon>
        <taxon>Intramacronucleata</taxon>
        <taxon>Oligohymenophorea</taxon>
        <taxon>Hymenostomatida</taxon>
        <taxon>Ophryoglenina</taxon>
        <taxon>Ichthyophthirius</taxon>
    </lineage>
</organism>
<dbReference type="SMART" id="SM00710">
    <property type="entry name" value="PbH1"/>
    <property type="match status" value="5"/>
</dbReference>
<proteinExistence type="predicted"/>
<keyword evidence="1" id="KW-1133">Transmembrane helix</keyword>
<dbReference type="PANTHER" id="PTHR11319:SF35">
    <property type="entry name" value="OUTER MEMBRANE PROTEIN PMPC-RELATED"/>
    <property type="match status" value="1"/>
</dbReference>
<feature type="transmembrane region" description="Helical" evidence="1">
    <location>
        <begin position="1509"/>
        <end position="1528"/>
    </location>
</feature>
<dbReference type="OMA" id="CLENDNC"/>
<keyword evidence="1" id="KW-0812">Transmembrane</keyword>
<reference evidence="2 3" key="1">
    <citation type="submission" date="2011-07" db="EMBL/GenBank/DDBJ databases">
        <authorList>
            <person name="Coyne R."/>
            <person name="Brami D."/>
            <person name="Johnson J."/>
            <person name="Hostetler J."/>
            <person name="Hannick L."/>
            <person name="Clark T."/>
            <person name="Cassidy-Hanley D."/>
            <person name="Inman J."/>
        </authorList>
    </citation>
    <scope>NUCLEOTIDE SEQUENCE [LARGE SCALE GENOMIC DNA]</scope>
    <source>
        <strain evidence="2 3">G5</strain>
    </source>
</reference>
<evidence type="ECO:0000313" key="2">
    <source>
        <dbReference type="EMBL" id="EGR34627.1"/>
    </source>
</evidence>
<keyword evidence="1" id="KW-0472">Membrane</keyword>
<gene>
    <name evidence="2" type="ORF">IMG5_005490</name>
</gene>
<evidence type="ECO:0000313" key="3">
    <source>
        <dbReference type="Proteomes" id="UP000008983"/>
    </source>
</evidence>
<dbReference type="InParanoid" id="G0QJH6"/>
<dbReference type="SUPFAM" id="SSF51126">
    <property type="entry name" value="Pectin lyase-like"/>
    <property type="match status" value="1"/>
</dbReference>
<protein>
    <recommendedName>
        <fullName evidence="4">Transmembrane protein</fullName>
    </recommendedName>
</protein>
<dbReference type="EMBL" id="GL983067">
    <property type="protein sequence ID" value="EGR34627.1"/>
    <property type="molecule type" value="Genomic_DNA"/>
</dbReference>
<accession>G0QJH6</accession>
<feature type="transmembrane region" description="Helical" evidence="1">
    <location>
        <begin position="1549"/>
        <end position="1568"/>
    </location>
</feature>
<evidence type="ECO:0008006" key="4">
    <source>
        <dbReference type="Google" id="ProtNLM"/>
    </source>
</evidence>
<feature type="transmembrane region" description="Helical" evidence="1">
    <location>
        <begin position="1612"/>
        <end position="1635"/>
    </location>
</feature>
<evidence type="ECO:0000256" key="1">
    <source>
        <dbReference type="SAM" id="Phobius"/>
    </source>
</evidence>
<dbReference type="PANTHER" id="PTHR11319">
    <property type="entry name" value="G PROTEIN-COUPLED RECEPTOR-RELATED"/>
    <property type="match status" value="1"/>
</dbReference>
<dbReference type="OrthoDB" id="293546at2759"/>
<name>G0QJH6_ICHMU</name>
<dbReference type="RefSeq" id="XP_004039931.1">
    <property type="nucleotide sequence ID" value="XM_004039883.1"/>
</dbReference>
<keyword evidence="3" id="KW-1185">Reference proteome</keyword>
<dbReference type="InterPro" id="IPR011050">
    <property type="entry name" value="Pectin_lyase_fold/virulence"/>
</dbReference>
<dbReference type="eggNOG" id="ENOG502R98V">
    <property type="taxonomic scope" value="Eukaryota"/>
</dbReference>
<sequence>MDENQKPNYICAYCNTGYYPPPLPTQFDQQNPPIVPCSQSYDIIYISADANKECQENVTSPLNQNNCEKHFQIGKCVCENYENACKKNMDGSLEKPYDNLFNALFFTEKKYEKQYNLNLSFILLKGKESQKTTFQDSSFENFNDAFWRVENHAKFVAKSPFTINVYSIGLAQFAGELIIDNSIFSKAIPFLHTQALFCSYTSEMVGYVEGDSQKKLWFPGYSQKLTDYSDILNSHIVLIDTLARIDIRNSKFLNNTSNSGPALTTKENFMLSHIDLINKKSEIFIYKNIFEMNFGLMAGSVIRIMRKGPLYTENYCGPIYLKENIFQENYGCRTNFAIVNIQCFFQGEFTDSGIQKAKDIKLDEDIKTYASKELQAPQGYKDKKGYNLGLSKGFIADSGFLMKESSAVLLDLCDKIQIIGNTFDKNWSVSTGDYYIGSSLNIFRSISFHGIFIQNNLFKNHEGNGKCMIHLIGGDIVQLNQNQFINNDNDYFDSNNKQGIWGYICTTDKLGILAKSNGMNQITIQGDEADENFIDFYDNKGKLITHYSNVSKLMLKGIKIKQNKSKESLIDIISTAEKTEIINIKAFENSQYQNGIINIMDSKFVEIQGAQIQNNIPKMISCISILNSQNTEIKQSNFTNNTYIHDFRLAQPSLVVNYQYYSTPIMVNSSNVIFDSIKLNRNIASHGGGIFVSAISTITVKKIICEKNNAFSGGCIYSEKNSIINILQSQFKENIVQYAGGAISLFSQSELNDKLSIFQYNQAENGGCIFSSTSFMDLDKSIIEENKSLLLASAISNYIGKFNLKFIHLNKNISNGNSLIYSIEGVGEILSCFFSDNYASRQSYGIRAIRSFIIIKSSSFLKTDIDKSDIYQINGGFIRISEGNTIVNKYILIQKKKLKKQIEDTKFNNGMAFNGGSIFSGFEAFLQIKNCHFFSDEVISQGGNIYSFLSSKIEIISSSFQESISQQKGSNIYAQGVRNIIISGCEFSKITGNSIYGLNVFNFKIDQGSKFINIEQQNQEFQFSEIAIQSQGFECQMCDNIEIQNTSFQNLLAHKGSAILIDNDYLTVPCLINIKDSVFENNKAYQGGAIYLSGNISGNIIDTLFQSNIAYQPLNIIYLKNESGIGGGVLYNCPRINKDCVIKFTNAKFYSNTATLKGGGIQWNDKPLHIESNFEFKDNKAVYGNNIASYAVCVIKVDTIQDTYKNSICFNRQIQKGREIITRFAIDNFVSGQSPEDYKVVNSTKVENLSFALVDHYDNRIKSDNSSKITMIPIAKLTKDDTGWEKIFIINGEEFAQQGIFSFKRLKLITVPGSIIELSVITNGIPFRLNRQIVRILQEDNQIYKKNTTHLEFNSRSLQNQMDIVSQLRESSDATIQMELRKCSRGEIMKDDYTCYECPRYEFSLDDTQDIQLGGECQKCDNKVSLCQGGYFMGPLPEYWRLDSYKKHFHKCPKKGVCLGYIDLSFQSEYNFVGKCNKGHTGNLCDYCIEGFAIYQNQYCVQCTNNNIYWIRVFFTVVIAFIQVCWTIRSTLLQNQQPMKRAAILMKMMMNFIQSIFIFTTFNFQLPQEIVSFVSTQNELAAASLQMFNFNCLYKASIFLNNNIRVYFAQTIVISLAPLILVFFVVIFWVILYYIEYGNEAFKDSFYKKEITNKLIASSIIIQFTILPKILDLTLKAYKCVNLGDDDNPMLFLKADYDVKCWDKTHWQFIIFVALPSLLIWGIICPIFFYQKLVVDVFWSNGYQFSLSQFQTSLF</sequence>
<dbReference type="InterPro" id="IPR006626">
    <property type="entry name" value="PbH1"/>
</dbReference>